<dbReference type="PANTHER" id="PTHR43065">
    <property type="entry name" value="SENSOR HISTIDINE KINASE"/>
    <property type="match status" value="1"/>
</dbReference>
<dbReference type="InterPro" id="IPR011123">
    <property type="entry name" value="Y_Y_Y"/>
</dbReference>
<dbReference type="SUPFAM" id="SSF117289">
    <property type="entry name" value="Nucleoporin domain"/>
    <property type="match status" value="1"/>
</dbReference>
<evidence type="ECO:0000256" key="7">
    <source>
        <dbReference type="ARBA" id="ARBA00022840"/>
    </source>
</evidence>
<dbReference type="Gene3D" id="3.30.565.10">
    <property type="entry name" value="Histidine kinase-like ATPase, C-terminal domain"/>
    <property type="match status" value="1"/>
</dbReference>
<keyword evidence="9" id="KW-0175">Coiled coil</keyword>
<dbReference type="InterPro" id="IPR004358">
    <property type="entry name" value="Sig_transdc_His_kin-like_C"/>
</dbReference>
<dbReference type="AlphaFoldDB" id="A0A916JBQ4"/>
<organism evidence="11 12">
    <name type="scientific">Dyadobacter helix</name>
    <dbReference type="NCBI Taxonomy" id="2822344"/>
    <lineage>
        <taxon>Bacteria</taxon>
        <taxon>Pseudomonadati</taxon>
        <taxon>Bacteroidota</taxon>
        <taxon>Cytophagia</taxon>
        <taxon>Cytophagales</taxon>
        <taxon>Spirosomataceae</taxon>
        <taxon>Dyadobacter</taxon>
    </lineage>
</organism>
<comment type="caution">
    <text evidence="11">The sequence shown here is derived from an EMBL/GenBank/DDBJ whole genome shotgun (WGS) entry which is preliminary data.</text>
</comment>
<dbReference type="Gene3D" id="3.30.450.40">
    <property type="match status" value="1"/>
</dbReference>
<keyword evidence="6 11" id="KW-0418">Kinase</keyword>
<name>A0A916JBQ4_9BACT</name>
<dbReference type="SUPFAM" id="SSF55874">
    <property type="entry name" value="ATPase domain of HSP90 chaperone/DNA topoisomerase II/histidine kinase"/>
    <property type="match status" value="1"/>
</dbReference>
<dbReference type="Pfam" id="PF02518">
    <property type="entry name" value="HATPase_c"/>
    <property type="match status" value="1"/>
</dbReference>
<dbReference type="GO" id="GO:0000160">
    <property type="term" value="P:phosphorelay signal transduction system"/>
    <property type="evidence" value="ECO:0007669"/>
    <property type="project" value="UniProtKB-KW"/>
</dbReference>
<dbReference type="SMART" id="SM00387">
    <property type="entry name" value="HATPase_c"/>
    <property type="match status" value="1"/>
</dbReference>
<dbReference type="GO" id="GO:0005524">
    <property type="term" value="F:ATP binding"/>
    <property type="evidence" value="ECO:0007669"/>
    <property type="project" value="UniProtKB-KW"/>
</dbReference>
<dbReference type="EC" id="2.7.13.3" evidence="2"/>
<comment type="catalytic activity">
    <reaction evidence="1">
        <text>ATP + protein L-histidine = ADP + protein N-phospho-L-histidine.</text>
        <dbReference type="EC" id="2.7.13.3"/>
    </reaction>
</comment>
<keyword evidence="4 11" id="KW-0808">Transferase</keyword>
<reference evidence="11" key="1">
    <citation type="submission" date="2021-04" db="EMBL/GenBank/DDBJ databases">
        <authorList>
            <person name="Rodrigo-Torres L."/>
            <person name="Arahal R. D."/>
            <person name="Lucena T."/>
        </authorList>
    </citation>
    <scope>NUCLEOTIDE SEQUENCE</scope>
    <source>
        <strain evidence="11">CECT 9275</strain>
    </source>
</reference>
<evidence type="ECO:0000256" key="9">
    <source>
        <dbReference type="SAM" id="Coils"/>
    </source>
</evidence>
<dbReference type="SUPFAM" id="SSF63829">
    <property type="entry name" value="Calcium-dependent phosphotriesterase"/>
    <property type="match status" value="1"/>
</dbReference>
<keyword evidence="3" id="KW-0597">Phosphoprotein</keyword>
<dbReference type="Proteomes" id="UP000680038">
    <property type="component" value="Unassembled WGS sequence"/>
</dbReference>
<dbReference type="GO" id="GO:0004673">
    <property type="term" value="F:protein histidine kinase activity"/>
    <property type="evidence" value="ECO:0007669"/>
    <property type="project" value="UniProtKB-EC"/>
</dbReference>
<evidence type="ECO:0000256" key="4">
    <source>
        <dbReference type="ARBA" id="ARBA00022679"/>
    </source>
</evidence>
<evidence type="ECO:0000313" key="12">
    <source>
        <dbReference type="Proteomes" id="UP000680038"/>
    </source>
</evidence>
<keyword evidence="5" id="KW-0547">Nucleotide-binding</keyword>
<dbReference type="Pfam" id="PF07495">
    <property type="entry name" value="Y_Y_Y"/>
    <property type="match status" value="1"/>
</dbReference>
<evidence type="ECO:0000256" key="2">
    <source>
        <dbReference type="ARBA" id="ARBA00012438"/>
    </source>
</evidence>
<keyword evidence="12" id="KW-1185">Reference proteome</keyword>
<proteinExistence type="predicted"/>
<evidence type="ECO:0000256" key="1">
    <source>
        <dbReference type="ARBA" id="ARBA00000085"/>
    </source>
</evidence>
<dbReference type="CDD" id="cd00075">
    <property type="entry name" value="HATPase"/>
    <property type="match status" value="1"/>
</dbReference>
<dbReference type="InterPro" id="IPR005467">
    <property type="entry name" value="His_kinase_dom"/>
</dbReference>
<dbReference type="Gene3D" id="2.130.10.10">
    <property type="entry name" value="YVTN repeat-like/Quinoprotein amine dehydrogenase"/>
    <property type="match status" value="2"/>
</dbReference>
<protein>
    <recommendedName>
        <fullName evidence="2">histidine kinase</fullName>
        <ecNumber evidence="2">2.7.13.3</ecNumber>
    </recommendedName>
</protein>
<dbReference type="PROSITE" id="PS50109">
    <property type="entry name" value="HIS_KIN"/>
    <property type="match status" value="1"/>
</dbReference>
<accession>A0A916JBQ4</accession>
<keyword evidence="8" id="KW-0902">Two-component regulatory system</keyword>
<gene>
    <name evidence="11" type="primary">rcsC_8</name>
    <name evidence="11" type="ORF">DYBT9275_01993</name>
</gene>
<dbReference type="Gene3D" id="2.60.40.10">
    <property type="entry name" value="Immunoglobulins"/>
    <property type="match status" value="1"/>
</dbReference>
<evidence type="ECO:0000259" key="10">
    <source>
        <dbReference type="PROSITE" id="PS50109"/>
    </source>
</evidence>
<keyword evidence="7" id="KW-0067">ATP-binding</keyword>
<feature type="domain" description="Histidine kinase" evidence="10">
    <location>
        <begin position="1017"/>
        <end position="1261"/>
    </location>
</feature>
<sequence>MIDSINTMNEMKKYGRRIGYFMLLQWLLPSLTAMSQAIVYPYPEVGHPLSRVYEPSEYHGHGQNFSVAQDKSGLMYFANFKGVLEYDGVDWKTIPTKNIRYVSSLLLDKKGRILVGANGEFGYLKDTLGAREFISLSAKIKEEISPIIQIIETSQGVYFISNTAYFHWDGRTVKVIRNKSTTQSAFAYKDKLLIMREKSVTLWDGKTSKPVQRGPDVPDLTNVVSVVKVNESRSLIVTSFQGLFWIENERITRAGGNASQVFMAQKATYATSLRDNSIAVGISDGGIIVISNTGNLLYPIVSGGAIRDSQASFLFTDREGNLWMALNDGIGKISIPSPISRYDNANGLKGEVTSIERFQGKLYVGTLYGLFYVENNRVTQVKEFVGGCLGLDTSGDALVAATNSGVFYWTGKGSPQQITSDFALSIKSSRISPGTIYVGLQDGLGIVKRNGGGWSISKLHTIEPADERPIPIVGIEENEDGYVWLETFSNGILRVDKSFTSYRQYSRKEGLANPYYNKLSFYNGNLLVTNKDGLFTYRSAQDRFEPYNFLVKEKVWFDRIMPDSRGDIWATRGDKKMLTFYRKNGTDKNGFDKIETPLMPISQLSFETILPENDQVTWVGGEQGLYRIDLKVSSQISSQYPVLLREVSTTSGKISETNSAASDTTFNGYGKIMLRPDENSISVVYALPSFFLNQEIQYQVYLENYDKKWSDWSSVTRRDYSGLPPGNYNFRVRAKDVYNQLSKEANLSFTILTPWYLKWYMYVLYAVVLALAVYYSVKWRLGVILKEKQGLERMIRERTEEVVSQKEELEKQSEELASTNDQLERIDEFVKSINSEVNTKRLFQLVLDRLCQFQNVDSASALTYNKATDNYQFIALSGRVSIEDVEHVSFTYEQAEQRYMDGGREVYEDIFLKNKFRHENINNLIDDFFAPKSLITILIRVEGSVKSFITLENADHENAFGQRDFNIVKNLKEHLIGAYIKTNILENLEFTLTNLKSTQEELIRQERLASVGQLTKGIVDRILNPLNYINNFSQSSVSLVDEIDEVTQKNIEGYSEDDRDDVESGMSMLKKNLEKIFEHGNSTTRIVKDMQKLLKGKSTEFFATDLNPFLESKVKSALQEVQAENKSTETIRLKFEIGDSVKVNLLPYEFSQVITNLISNACYTVLEKKKLIKDFVPEIKIGTEMVDGGIKITVRDNGKGIPLKETEQLFNPFFTTKPTSKGTGLGLFMSKDIIEYHKGRMTANSKENEYTEIEIFLPTISQ</sequence>
<dbReference type="PRINTS" id="PR00344">
    <property type="entry name" value="BCTRLSENSOR"/>
</dbReference>
<dbReference type="EMBL" id="CAJRAF010000002">
    <property type="protein sequence ID" value="CAG4998400.1"/>
    <property type="molecule type" value="Genomic_DNA"/>
</dbReference>
<dbReference type="InterPro" id="IPR029016">
    <property type="entry name" value="GAF-like_dom_sf"/>
</dbReference>
<evidence type="ECO:0000256" key="8">
    <source>
        <dbReference type="ARBA" id="ARBA00023012"/>
    </source>
</evidence>
<dbReference type="InterPro" id="IPR015943">
    <property type="entry name" value="WD40/YVTN_repeat-like_dom_sf"/>
</dbReference>
<dbReference type="InterPro" id="IPR013783">
    <property type="entry name" value="Ig-like_fold"/>
</dbReference>
<evidence type="ECO:0000256" key="6">
    <source>
        <dbReference type="ARBA" id="ARBA00022777"/>
    </source>
</evidence>
<dbReference type="SUPFAM" id="SSF55781">
    <property type="entry name" value="GAF domain-like"/>
    <property type="match status" value="1"/>
</dbReference>
<evidence type="ECO:0000256" key="5">
    <source>
        <dbReference type="ARBA" id="ARBA00022741"/>
    </source>
</evidence>
<evidence type="ECO:0000256" key="3">
    <source>
        <dbReference type="ARBA" id="ARBA00022553"/>
    </source>
</evidence>
<dbReference type="Gene3D" id="1.10.287.130">
    <property type="match status" value="1"/>
</dbReference>
<evidence type="ECO:0000313" key="11">
    <source>
        <dbReference type="EMBL" id="CAG4998400.1"/>
    </source>
</evidence>
<feature type="coiled-coil region" evidence="9">
    <location>
        <begin position="788"/>
        <end position="826"/>
    </location>
</feature>
<dbReference type="InterPro" id="IPR036890">
    <property type="entry name" value="HATPase_C_sf"/>
</dbReference>
<dbReference type="PANTHER" id="PTHR43065:SF10">
    <property type="entry name" value="PEROXIDE STRESS-ACTIVATED HISTIDINE KINASE MAK3"/>
    <property type="match status" value="1"/>
</dbReference>
<dbReference type="InterPro" id="IPR003594">
    <property type="entry name" value="HATPase_dom"/>
</dbReference>